<organism evidence="2">
    <name type="scientific">Anguilla anguilla</name>
    <name type="common">European freshwater eel</name>
    <name type="synonym">Muraena anguilla</name>
    <dbReference type="NCBI Taxonomy" id="7936"/>
    <lineage>
        <taxon>Eukaryota</taxon>
        <taxon>Metazoa</taxon>
        <taxon>Chordata</taxon>
        <taxon>Craniata</taxon>
        <taxon>Vertebrata</taxon>
        <taxon>Euteleostomi</taxon>
        <taxon>Actinopterygii</taxon>
        <taxon>Neopterygii</taxon>
        <taxon>Teleostei</taxon>
        <taxon>Anguilliformes</taxon>
        <taxon>Anguillidae</taxon>
        <taxon>Anguilla</taxon>
    </lineage>
</organism>
<sequence>MLMTFLREAAHHPGTFHTVSQGPRFGQHERESELTSDKG</sequence>
<evidence type="ECO:0000313" key="2">
    <source>
        <dbReference type="EMBL" id="JAH86711.1"/>
    </source>
</evidence>
<feature type="compositionally biased region" description="Basic and acidic residues" evidence="1">
    <location>
        <begin position="26"/>
        <end position="39"/>
    </location>
</feature>
<evidence type="ECO:0000256" key="1">
    <source>
        <dbReference type="SAM" id="MobiDB-lite"/>
    </source>
</evidence>
<protein>
    <submittedName>
        <fullName evidence="2">Uncharacterized protein</fullName>
    </submittedName>
</protein>
<dbReference type="EMBL" id="GBXM01021866">
    <property type="protein sequence ID" value="JAH86711.1"/>
    <property type="molecule type" value="Transcribed_RNA"/>
</dbReference>
<feature type="region of interest" description="Disordered" evidence="1">
    <location>
        <begin position="1"/>
        <end position="39"/>
    </location>
</feature>
<name>A0A0E9W8R0_ANGAN</name>
<proteinExistence type="predicted"/>
<accession>A0A0E9W8R0</accession>
<dbReference type="AlphaFoldDB" id="A0A0E9W8R0"/>
<reference evidence="2" key="1">
    <citation type="submission" date="2014-11" db="EMBL/GenBank/DDBJ databases">
        <authorList>
            <person name="Amaro Gonzalez C."/>
        </authorList>
    </citation>
    <scope>NUCLEOTIDE SEQUENCE</scope>
</reference>
<reference evidence="2" key="2">
    <citation type="journal article" date="2015" name="Fish Shellfish Immunol.">
        <title>Early steps in the European eel (Anguilla anguilla)-Vibrio vulnificus interaction in the gills: Role of the RtxA13 toxin.</title>
        <authorList>
            <person name="Callol A."/>
            <person name="Pajuelo D."/>
            <person name="Ebbesson L."/>
            <person name="Teles M."/>
            <person name="MacKenzie S."/>
            <person name="Amaro C."/>
        </authorList>
    </citation>
    <scope>NUCLEOTIDE SEQUENCE</scope>
</reference>